<dbReference type="AlphaFoldDB" id="A0AAV5HN24"/>
<sequence length="98" mass="11078">MISLQGCWYFGTWFDLFNHTALQVRFRQSPTFLPFLYLIGVLVFDAVLSASVPIPGAPIAVTFHFTPFRWESGPSVHRCRVHVLVASVMIVQVICIIP</sequence>
<keyword evidence="1" id="KW-0812">Transmembrane</keyword>
<keyword evidence="3" id="KW-1185">Reference proteome</keyword>
<dbReference type="EMBL" id="BPVZ01000004">
    <property type="protein sequence ID" value="GKU90217.1"/>
    <property type="molecule type" value="Genomic_DNA"/>
</dbReference>
<organism evidence="2 3">
    <name type="scientific">Rubroshorea leprosula</name>
    <dbReference type="NCBI Taxonomy" id="152421"/>
    <lineage>
        <taxon>Eukaryota</taxon>
        <taxon>Viridiplantae</taxon>
        <taxon>Streptophyta</taxon>
        <taxon>Embryophyta</taxon>
        <taxon>Tracheophyta</taxon>
        <taxon>Spermatophyta</taxon>
        <taxon>Magnoliopsida</taxon>
        <taxon>eudicotyledons</taxon>
        <taxon>Gunneridae</taxon>
        <taxon>Pentapetalae</taxon>
        <taxon>rosids</taxon>
        <taxon>malvids</taxon>
        <taxon>Malvales</taxon>
        <taxon>Dipterocarpaceae</taxon>
        <taxon>Rubroshorea</taxon>
    </lineage>
</organism>
<proteinExistence type="predicted"/>
<evidence type="ECO:0000313" key="3">
    <source>
        <dbReference type="Proteomes" id="UP001054252"/>
    </source>
</evidence>
<accession>A0AAV5HN24</accession>
<gene>
    <name evidence="2" type="ORF">SLEP1_g4237</name>
</gene>
<keyword evidence="1" id="KW-1133">Transmembrane helix</keyword>
<evidence type="ECO:0000313" key="2">
    <source>
        <dbReference type="EMBL" id="GKU90217.1"/>
    </source>
</evidence>
<name>A0AAV5HN24_9ROSI</name>
<dbReference type="Proteomes" id="UP001054252">
    <property type="component" value="Unassembled WGS sequence"/>
</dbReference>
<keyword evidence="1" id="KW-0472">Membrane</keyword>
<reference evidence="2 3" key="1">
    <citation type="journal article" date="2021" name="Commun. Biol.">
        <title>The genome of Shorea leprosula (Dipterocarpaceae) highlights the ecological relevance of drought in aseasonal tropical rainforests.</title>
        <authorList>
            <person name="Ng K.K.S."/>
            <person name="Kobayashi M.J."/>
            <person name="Fawcett J.A."/>
            <person name="Hatakeyama M."/>
            <person name="Paape T."/>
            <person name="Ng C.H."/>
            <person name="Ang C.C."/>
            <person name="Tnah L.H."/>
            <person name="Lee C.T."/>
            <person name="Nishiyama T."/>
            <person name="Sese J."/>
            <person name="O'Brien M.J."/>
            <person name="Copetti D."/>
            <person name="Mohd Noor M.I."/>
            <person name="Ong R.C."/>
            <person name="Putra M."/>
            <person name="Sireger I.Z."/>
            <person name="Indrioko S."/>
            <person name="Kosugi Y."/>
            <person name="Izuno A."/>
            <person name="Isagi Y."/>
            <person name="Lee S.L."/>
            <person name="Shimizu K.K."/>
        </authorList>
    </citation>
    <scope>NUCLEOTIDE SEQUENCE [LARGE SCALE GENOMIC DNA]</scope>
    <source>
        <strain evidence="2">214</strain>
    </source>
</reference>
<comment type="caution">
    <text evidence="2">The sequence shown here is derived from an EMBL/GenBank/DDBJ whole genome shotgun (WGS) entry which is preliminary data.</text>
</comment>
<protein>
    <submittedName>
        <fullName evidence="2">Uncharacterized protein</fullName>
    </submittedName>
</protein>
<evidence type="ECO:0000256" key="1">
    <source>
        <dbReference type="SAM" id="Phobius"/>
    </source>
</evidence>
<feature type="transmembrane region" description="Helical" evidence="1">
    <location>
        <begin position="35"/>
        <end position="61"/>
    </location>
</feature>